<evidence type="ECO:0000313" key="10">
    <source>
        <dbReference type="Proteomes" id="UP001589747"/>
    </source>
</evidence>
<dbReference type="InterPro" id="IPR013320">
    <property type="entry name" value="ConA-like_dom_sf"/>
</dbReference>
<evidence type="ECO:0000256" key="2">
    <source>
        <dbReference type="ARBA" id="ARBA00022729"/>
    </source>
</evidence>
<feature type="domain" description="CBM6" evidence="6">
    <location>
        <begin position="1020"/>
        <end position="1150"/>
    </location>
</feature>
<dbReference type="InterPro" id="IPR003305">
    <property type="entry name" value="CenC_carb-bd"/>
</dbReference>
<dbReference type="InterPro" id="IPR005084">
    <property type="entry name" value="CBM6"/>
</dbReference>
<sequence>MRKTSWLSAMLACGLLLSAISPAAHASEEVGNRAAAGFPDLSGGHWAKSAAERLQAMGIMTGDAQGRFQPNRPMTRAEFIAMLDRAFGFSGQAEKSFADVPAEAWYYRAVMSASGSGIVQGGDGDRFAPNASVTREDAAVMLERAFQLSTGQESDTGLLSFRDGGDVAGYAKKALTYLVESKVMKGAGGQLLPKQPITRAEAASLLAGMTAVLIAKPTLYDTANVRGNVIVRTTGVTLKNTVIEGNLILAEGIGDGEIALEGVTVTGSTIIMGGGSHSIVFQNAQLGSVVIDKRGEPVRVVFQGSTQAKSVTVRQPAQVELSRESSIGELAFGESAGGSKLTAEGKIDRLRVAAEGVTVNGQKVNAGYEAALAPKSDASVPSVLPPPTNPGSPADDGEKPVAPTTIPEQDWKLVWNDEFNASAIDTSKWTVQDTGVVYNNELEYYSPNNASIQKEGSRGVLNLAAKKEAYRGSEYTSAKLTTQFKGDWTYGKVVVRAKLPVGKGMWPAIWMLPTDEAHYGGWPASGEIDIMELIGGEQNKHRVYGTLHYDSVQPDGSHGHDQGIFELAQGQSFADDYHDFQAEWLPGIIRFYVDGKLYHEVRDWKTKGPGQPAYYTYPAPFDRPFYLILNLAVGGDWPGAPSPDFVTEDMKVDFVRVYAYDKLSSWPDVTGHPPEPAAKREPQADGNQLYNADFRSTTDASGIPLSWQFLLNAGGTGSVSVIDDAAEGKAAKVSIASAGEQLYSVQLTQMPMYIRSGKRYKVTFDAKADASRTIMAKVNQFQKSWKNYSGEQTFTLTTNWQPYEYSFDMRDSTDNNARFEFNLGMNAAAVYLANVKLVEVGDAPPLPDETIERGALPDGNLIYNGTFDQGIDRLAFWKPTIASDAKARMSVNNFLKFPIMERQLVAEVEEGGDAAGSVAVSQPGLKLEPNAAYGLYFQAKADVPRTMSVDVVRSGGGSVQFPQGASVQLGTELASYAKEIVIGPEADAEAELKLLFGGDSGTVYVDNVRLVKLGQPVHVAGYAHASAAQAWEMQGLQLEEASEGGKNVGFMDEGDLLQYKISAAVDAEYVLSARVASGDADSTIRLRVKNEAGDSVASEDVKLGSTGGWQTYKTLYFEPVRLASGQHYYINFEGYDYNSLWLDLSANTVQNGSFDEGTAAWTIATTDAAKLETSEDGELQVRLPGTGTQWWDHQVQQLGLHVEHGKTYRLELDARSSVPRPMQVVVSQSSGEYAKYLIEETQLTEEKTRLSYTFAMDAPTDAAAVLALGLGQPATADGSHTVSIDNVKLYEVNPSADAGGQPVNVNLLHNGDFASGTEGWIAYAAGDASQLAIVAEDGKLQASIATVGDNPWDRQVINEGFAIQQGARYKLTFKAKAGTARKLGIGIGWVDVAANYEWHGYFGQQADLTTEDQTFSYTFDATADSYGNARLTFDMGNIPGGNAGPTAITISEVSLVNMGPAKN</sequence>
<comment type="similarity">
    <text evidence="1">Belongs to the glycosyl hydrolase 16 family.</text>
</comment>
<dbReference type="SUPFAM" id="SSF49899">
    <property type="entry name" value="Concanavalin A-like lectins/glucanases"/>
    <property type="match status" value="1"/>
</dbReference>
<dbReference type="Pfam" id="PF00722">
    <property type="entry name" value="Glyco_hydro_16"/>
    <property type="match status" value="1"/>
</dbReference>
<feature type="domain" description="SLH" evidence="7">
    <location>
        <begin position="34"/>
        <end position="97"/>
    </location>
</feature>
<dbReference type="PROSITE" id="PS51175">
    <property type="entry name" value="CBM6"/>
    <property type="match status" value="1"/>
</dbReference>
<dbReference type="Gene3D" id="2.60.120.200">
    <property type="match status" value="1"/>
</dbReference>
<organism evidence="9 10">
    <name type="scientific">Paenibacillus aurantiacus</name>
    <dbReference type="NCBI Taxonomy" id="1936118"/>
    <lineage>
        <taxon>Bacteria</taxon>
        <taxon>Bacillati</taxon>
        <taxon>Bacillota</taxon>
        <taxon>Bacilli</taxon>
        <taxon>Bacillales</taxon>
        <taxon>Paenibacillaceae</taxon>
        <taxon>Paenibacillus</taxon>
    </lineage>
</organism>
<dbReference type="CDD" id="cd08023">
    <property type="entry name" value="GH16_laminarinase_like"/>
    <property type="match status" value="1"/>
</dbReference>
<dbReference type="InterPro" id="IPR008979">
    <property type="entry name" value="Galactose-bd-like_sf"/>
</dbReference>
<feature type="domain" description="GH16" evidence="8">
    <location>
        <begin position="409"/>
        <end position="663"/>
    </location>
</feature>
<evidence type="ECO:0000313" key="9">
    <source>
        <dbReference type="EMBL" id="MFB9325576.1"/>
    </source>
</evidence>
<keyword evidence="10" id="KW-1185">Reference proteome</keyword>
<evidence type="ECO:0000256" key="5">
    <source>
        <dbReference type="SAM" id="SignalP"/>
    </source>
</evidence>
<feature type="chain" id="PRO_5046948322" evidence="5">
    <location>
        <begin position="27"/>
        <end position="1463"/>
    </location>
</feature>
<dbReference type="InterPro" id="IPR000757">
    <property type="entry name" value="Beta-glucanase-like"/>
</dbReference>
<feature type="signal peptide" evidence="5">
    <location>
        <begin position="1"/>
        <end position="26"/>
    </location>
</feature>
<name>A0ABV5KK14_9BACL</name>
<feature type="domain" description="SLH" evidence="7">
    <location>
        <begin position="98"/>
        <end position="156"/>
    </location>
</feature>
<dbReference type="Proteomes" id="UP001589747">
    <property type="component" value="Unassembled WGS sequence"/>
</dbReference>
<evidence type="ECO:0000259" key="6">
    <source>
        <dbReference type="PROSITE" id="PS51175"/>
    </source>
</evidence>
<evidence type="ECO:0000256" key="1">
    <source>
        <dbReference type="ARBA" id="ARBA00006865"/>
    </source>
</evidence>
<evidence type="ECO:0000259" key="7">
    <source>
        <dbReference type="PROSITE" id="PS51272"/>
    </source>
</evidence>
<protein>
    <submittedName>
        <fullName evidence="9">Carbohydrate binding domain-containing protein</fullName>
    </submittedName>
</protein>
<accession>A0ABV5KK14</accession>
<dbReference type="PROSITE" id="PS51272">
    <property type="entry name" value="SLH"/>
    <property type="match status" value="3"/>
</dbReference>
<dbReference type="SUPFAM" id="SSF49785">
    <property type="entry name" value="Galactose-binding domain-like"/>
    <property type="match status" value="5"/>
</dbReference>
<feature type="region of interest" description="Disordered" evidence="4">
    <location>
        <begin position="375"/>
        <end position="407"/>
    </location>
</feature>
<dbReference type="Pfam" id="PF03422">
    <property type="entry name" value="CBM_6"/>
    <property type="match status" value="1"/>
</dbReference>
<comment type="caution">
    <text evidence="9">The sequence shown here is derived from an EMBL/GenBank/DDBJ whole genome shotgun (WGS) entry which is preliminary data.</text>
</comment>
<dbReference type="PANTHER" id="PTHR10963">
    <property type="entry name" value="GLYCOSYL HYDROLASE-RELATED"/>
    <property type="match status" value="1"/>
</dbReference>
<dbReference type="InterPro" id="IPR050546">
    <property type="entry name" value="Glycosyl_Hydrlase_16"/>
</dbReference>
<dbReference type="Pfam" id="PF00395">
    <property type="entry name" value="SLH"/>
    <property type="match status" value="3"/>
</dbReference>
<dbReference type="PROSITE" id="PS51762">
    <property type="entry name" value="GH16_2"/>
    <property type="match status" value="1"/>
</dbReference>
<dbReference type="PANTHER" id="PTHR10963:SF55">
    <property type="entry name" value="GLYCOSIDE HYDROLASE FAMILY 16 PROTEIN"/>
    <property type="match status" value="1"/>
</dbReference>
<dbReference type="RefSeq" id="WP_377491677.1">
    <property type="nucleotide sequence ID" value="NZ_JBHMDO010000012.1"/>
</dbReference>
<keyword evidence="2 5" id="KW-0732">Signal</keyword>
<keyword evidence="3" id="KW-0378">Hydrolase</keyword>
<dbReference type="SMART" id="SM00606">
    <property type="entry name" value="CBD_IV"/>
    <property type="match status" value="1"/>
</dbReference>
<dbReference type="CDD" id="cd04080">
    <property type="entry name" value="CBM6_cellulase-like"/>
    <property type="match status" value="1"/>
</dbReference>
<dbReference type="EMBL" id="JBHMDO010000012">
    <property type="protein sequence ID" value="MFB9325576.1"/>
    <property type="molecule type" value="Genomic_DNA"/>
</dbReference>
<evidence type="ECO:0000259" key="8">
    <source>
        <dbReference type="PROSITE" id="PS51762"/>
    </source>
</evidence>
<proteinExistence type="inferred from homology"/>
<reference evidence="9 10" key="1">
    <citation type="submission" date="2024-09" db="EMBL/GenBank/DDBJ databases">
        <authorList>
            <person name="Sun Q."/>
            <person name="Mori K."/>
        </authorList>
    </citation>
    <scope>NUCLEOTIDE SEQUENCE [LARGE SCALE GENOMIC DNA]</scope>
    <source>
        <strain evidence="9 10">TISTR 2452</strain>
    </source>
</reference>
<dbReference type="InterPro" id="IPR006584">
    <property type="entry name" value="Cellulose-bd_IV"/>
</dbReference>
<dbReference type="Pfam" id="PF02018">
    <property type="entry name" value="CBM_4_9"/>
    <property type="match status" value="4"/>
</dbReference>
<feature type="domain" description="SLH" evidence="7">
    <location>
        <begin position="158"/>
        <end position="220"/>
    </location>
</feature>
<gene>
    <name evidence="9" type="ORF">ACFFSY_06525</name>
</gene>
<evidence type="ECO:0000256" key="3">
    <source>
        <dbReference type="ARBA" id="ARBA00022801"/>
    </source>
</evidence>
<evidence type="ECO:0000256" key="4">
    <source>
        <dbReference type="SAM" id="MobiDB-lite"/>
    </source>
</evidence>
<dbReference type="InterPro" id="IPR001119">
    <property type="entry name" value="SLH_dom"/>
</dbReference>
<dbReference type="Gene3D" id="2.60.120.260">
    <property type="entry name" value="Galactose-binding domain-like"/>
    <property type="match status" value="5"/>
</dbReference>